<dbReference type="EMBL" id="GBRH01171477">
    <property type="protein sequence ID" value="JAE26419.1"/>
    <property type="molecule type" value="Transcribed_RNA"/>
</dbReference>
<reference evidence="1" key="1">
    <citation type="submission" date="2014-09" db="EMBL/GenBank/DDBJ databases">
        <authorList>
            <person name="Magalhaes I.L.F."/>
            <person name="Oliveira U."/>
            <person name="Santos F.R."/>
            <person name="Vidigal T.H.D.A."/>
            <person name="Brescovit A.D."/>
            <person name="Santos A.J."/>
        </authorList>
    </citation>
    <scope>NUCLEOTIDE SEQUENCE</scope>
    <source>
        <tissue evidence="1">Shoot tissue taken approximately 20 cm above the soil surface</tissue>
    </source>
</reference>
<name>A0A0A9GSI4_ARUDO</name>
<organism evidence="1">
    <name type="scientific">Arundo donax</name>
    <name type="common">Giant reed</name>
    <name type="synonym">Donax arundinaceus</name>
    <dbReference type="NCBI Taxonomy" id="35708"/>
    <lineage>
        <taxon>Eukaryota</taxon>
        <taxon>Viridiplantae</taxon>
        <taxon>Streptophyta</taxon>
        <taxon>Embryophyta</taxon>
        <taxon>Tracheophyta</taxon>
        <taxon>Spermatophyta</taxon>
        <taxon>Magnoliopsida</taxon>
        <taxon>Liliopsida</taxon>
        <taxon>Poales</taxon>
        <taxon>Poaceae</taxon>
        <taxon>PACMAD clade</taxon>
        <taxon>Arundinoideae</taxon>
        <taxon>Arundineae</taxon>
        <taxon>Arundo</taxon>
    </lineage>
</organism>
<sequence>MEDLNKHTVTTVTIRNMHVSSNVLPFCKFAETRSVL</sequence>
<evidence type="ECO:0000313" key="1">
    <source>
        <dbReference type="EMBL" id="JAE26419.1"/>
    </source>
</evidence>
<dbReference type="AlphaFoldDB" id="A0A0A9GSI4"/>
<protein>
    <submittedName>
        <fullName evidence="1">Uncharacterized protein</fullName>
    </submittedName>
</protein>
<reference evidence="1" key="2">
    <citation type="journal article" date="2015" name="Data Brief">
        <title>Shoot transcriptome of the giant reed, Arundo donax.</title>
        <authorList>
            <person name="Barrero R.A."/>
            <person name="Guerrero F.D."/>
            <person name="Moolhuijzen P."/>
            <person name="Goolsby J.A."/>
            <person name="Tidwell J."/>
            <person name="Bellgard S.E."/>
            <person name="Bellgard M.I."/>
        </authorList>
    </citation>
    <scope>NUCLEOTIDE SEQUENCE</scope>
    <source>
        <tissue evidence="1">Shoot tissue taken approximately 20 cm above the soil surface</tissue>
    </source>
</reference>
<proteinExistence type="predicted"/>
<accession>A0A0A9GSI4</accession>